<dbReference type="Proteomes" id="UP000092952">
    <property type="component" value="Chromosome"/>
</dbReference>
<gene>
    <name evidence="5" type="ORF">PG2T_09510</name>
</gene>
<feature type="binding site" evidence="3">
    <location>
        <position position="17"/>
    </location>
    <ligand>
        <name>a divalent metal cation</name>
        <dbReference type="ChEBI" id="CHEBI:60240"/>
    </ligand>
</feature>
<keyword evidence="6" id="KW-1185">Reference proteome</keyword>
<evidence type="ECO:0000256" key="3">
    <source>
        <dbReference type="PIRSR" id="PIRSR605511-2"/>
    </source>
</evidence>
<comment type="cofactor">
    <cofactor evidence="3">
        <name>Zn(2+)</name>
        <dbReference type="ChEBI" id="CHEBI:29105"/>
    </cofactor>
    <text evidence="3">Binds 1 divalent metal cation per subunit.</text>
</comment>
<keyword evidence="3" id="KW-0479">Metal-binding</keyword>
<evidence type="ECO:0000256" key="2">
    <source>
        <dbReference type="PIRSR" id="PIRSR605511-1"/>
    </source>
</evidence>
<feature type="binding site" evidence="3">
    <location>
        <position position="151"/>
    </location>
    <ligand>
        <name>a divalent metal cation</name>
        <dbReference type="ChEBI" id="CHEBI:60240"/>
    </ligand>
</feature>
<dbReference type="InterPro" id="IPR051262">
    <property type="entry name" value="SMP-30/CGR1_Lactonase"/>
</dbReference>
<dbReference type="AlphaFoldDB" id="A0A1B1YUA5"/>
<dbReference type="EMBL" id="CP014671">
    <property type="protein sequence ID" value="ANX04391.1"/>
    <property type="molecule type" value="Genomic_DNA"/>
</dbReference>
<dbReference type="GO" id="GO:0016787">
    <property type="term" value="F:hydrolase activity"/>
    <property type="evidence" value="ECO:0007669"/>
    <property type="project" value="UniProtKB-KW"/>
</dbReference>
<feature type="active site" description="Proton donor/acceptor" evidence="2">
    <location>
        <position position="197"/>
    </location>
</feature>
<sequence>MQTLTSEVYLEGLVFGECPRWHGGALWLSDMFGGRVLRSTGPAQAETVLTLPGGRPSGLAFLDDGSLLVVSMQDRKLLRRWPDGRVEPFADLAPHVTGDINDMVRAPDGGVFVGNFGFDLFGGGEGRLTNLHHVDAQGRVREVATELNFPNGMVITPDRGTLIVAETFAHRLTAFDIRGGALVNRRVFATLGDYAPDGICLDSAGAVWVSAFVGDAYLRVEQGGRITHQVPTPGRRAVACNLGGPDGRTLFMVTADTDVERLARGDSSARVETVQVQIAGAGSP</sequence>
<accession>A0A1B1YUA5</accession>
<dbReference type="PRINTS" id="PR01790">
    <property type="entry name" value="SMP30FAMILY"/>
</dbReference>
<evidence type="ECO:0000313" key="6">
    <source>
        <dbReference type="Proteomes" id="UP000092952"/>
    </source>
</evidence>
<evidence type="ECO:0000259" key="4">
    <source>
        <dbReference type="Pfam" id="PF08450"/>
    </source>
</evidence>
<reference evidence="6" key="1">
    <citation type="submission" date="2016-03" db="EMBL/GenBank/DDBJ databases">
        <title>Complete genome sequence of Solimmundus cernigliae, representing a novel lineage of polycyclic aromatic hydrocarbon degraders within the Gammaproteobacteria.</title>
        <authorList>
            <person name="Singleton D.R."/>
            <person name="Dickey A.N."/>
            <person name="Scholl E.H."/>
            <person name="Wright F.A."/>
            <person name="Aitken M.D."/>
        </authorList>
    </citation>
    <scope>NUCLEOTIDE SEQUENCE [LARGE SCALE GENOMIC DNA]</scope>
    <source>
        <strain evidence="6">TR3.2</strain>
    </source>
</reference>
<organism evidence="5 6">
    <name type="scientific">Immundisolibacter cernigliae</name>
    <dbReference type="NCBI Taxonomy" id="1810504"/>
    <lineage>
        <taxon>Bacteria</taxon>
        <taxon>Pseudomonadati</taxon>
        <taxon>Pseudomonadota</taxon>
        <taxon>Gammaproteobacteria</taxon>
        <taxon>Immundisolibacterales</taxon>
        <taxon>Immundisolibacteraceae</taxon>
        <taxon>Immundisolibacter</taxon>
    </lineage>
</organism>
<dbReference type="OrthoDB" id="241638at2"/>
<feature type="binding site" evidence="3">
    <location>
        <position position="101"/>
    </location>
    <ligand>
        <name>substrate</name>
    </ligand>
</feature>
<dbReference type="GO" id="GO:0046872">
    <property type="term" value="F:metal ion binding"/>
    <property type="evidence" value="ECO:0007669"/>
    <property type="project" value="UniProtKB-KW"/>
</dbReference>
<dbReference type="PANTHER" id="PTHR47572:SF4">
    <property type="entry name" value="LACTONASE DRP35"/>
    <property type="match status" value="1"/>
</dbReference>
<dbReference type="InterPro" id="IPR011042">
    <property type="entry name" value="6-blade_b-propeller_TolB-like"/>
</dbReference>
<dbReference type="Pfam" id="PF08450">
    <property type="entry name" value="SGL"/>
    <property type="match status" value="1"/>
</dbReference>
<protein>
    <recommendedName>
        <fullName evidence="4">SMP-30/Gluconolactonase/LRE-like region domain-containing protein</fullName>
    </recommendedName>
</protein>
<keyword evidence="1" id="KW-0378">Hydrolase</keyword>
<dbReference type="RefSeq" id="WP_068804534.1">
    <property type="nucleotide sequence ID" value="NZ_CP014671.1"/>
</dbReference>
<name>A0A1B1YUA5_9GAMM</name>
<dbReference type="InParanoid" id="A0A1B1YUA5"/>
<dbReference type="InterPro" id="IPR005511">
    <property type="entry name" value="SMP-30"/>
</dbReference>
<evidence type="ECO:0000256" key="1">
    <source>
        <dbReference type="ARBA" id="ARBA00022801"/>
    </source>
</evidence>
<dbReference type="STRING" id="1810504.PG2T_09510"/>
<feature type="binding site" evidence="3">
    <location>
        <position position="119"/>
    </location>
    <ligand>
        <name>substrate</name>
    </ligand>
</feature>
<dbReference type="InterPro" id="IPR013658">
    <property type="entry name" value="SGL"/>
</dbReference>
<dbReference type="SUPFAM" id="SSF63829">
    <property type="entry name" value="Calcium-dependent phosphotriesterase"/>
    <property type="match status" value="1"/>
</dbReference>
<evidence type="ECO:0000313" key="5">
    <source>
        <dbReference type="EMBL" id="ANX04391.1"/>
    </source>
</evidence>
<feature type="domain" description="SMP-30/Gluconolactonase/LRE-like region" evidence="4">
    <location>
        <begin position="15"/>
        <end position="255"/>
    </location>
</feature>
<keyword evidence="3" id="KW-0862">Zinc</keyword>
<proteinExistence type="predicted"/>
<dbReference type="Gene3D" id="2.120.10.30">
    <property type="entry name" value="TolB, C-terminal domain"/>
    <property type="match status" value="1"/>
</dbReference>
<dbReference type="PANTHER" id="PTHR47572">
    <property type="entry name" value="LIPOPROTEIN-RELATED"/>
    <property type="match status" value="1"/>
</dbReference>
<dbReference type="KEGG" id="gbi:PG2T_09510"/>
<feature type="binding site" evidence="3">
    <location>
        <position position="197"/>
    </location>
    <ligand>
        <name>a divalent metal cation</name>
        <dbReference type="ChEBI" id="CHEBI:60240"/>
    </ligand>
</feature>